<dbReference type="EMBL" id="BSNG01000001">
    <property type="protein sequence ID" value="GLQ09567.1"/>
    <property type="molecule type" value="Genomic_DNA"/>
</dbReference>
<evidence type="ECO:0000256" key="3">
    <source>
        <dbReference type="ARBA" id="ARBA00022755"/>
    </source>
</evidence>
<evidence type="ECO:0000259" key="5">
    <source>
        <dbReference type="Pfam" id="PF00551"/>
    </source>
</evidence>
<evidence type="ECO:0000256" key="4">
    <source>
        <dbReference type="HAMAP-Rule" id="MF_01930"/>
    </source>
</evidence>
<comment type="caution">
    <text evidence="6">The sequence shown here is derived from an EMBL/GenBank/DDBJ whole genome shotgun (WGS) entry which is preliminary data.</text>
</comment>
<dbReference type="SUPFAM" id="SSF53328">
    <property type="entry name" value="Formyltransferase"/>
    <property type="match status" value="1"/>
</dbReference>
<dbReference type="InterPro" id="IPR036477">
    <property type="entry name" value="Formyl_transf_N_sf"/>
</dbReference>
<reference evidence="6" key="2">
    <citation type="submission" date="2023-01" db="EMBL/GenBank/DDBJ databases">
        <title>Draft genome sequence of Devosia yakushimensis strain NBRC 103855.</title>
        <authorList>
            <person name="Sun Q."/>
            <person name="Mori K."/>
        </authorList>
    </citation>
    <scope>NUCLEOTIDE SEQUENCE</scope>
    <source>
        <strain evidence="6">NBRC 103855</strain>
    </source>
</reference>
<dbReference type="NCBIfam" id="TIGR00639">
    <property type="entry name" value="PurN"/>
    <property type="match status" value="1"/>
</dbReference>
<dbReference type="PANTHER" id="PTHR43369">
    <property type="entry name" value="PHOSPHORIBOSYLGLYCINAMIDE FORMYLTRANSFERASE"/>
    <property type="match status" value="1"/>
</dbReference>
<evidence type="ECO:0000256" key="2">
    <source>
        <dbReference type="ARBA" id="ARBA00022679"/>
    </source>
</evidence>
<comment type="caution">
    <text evidence="4">Lacks conserved residue(s) required for the propagation of feature annotation.</text>
</comment>
<dbReference type="Proteomes" id="UP001161406">
    <property type="component" value="Unassembled WGS sequence"/>
</dbReference>
<feature type="site" description="Raises pKa of active site His" evidence="4">
    <location>
        <position position="154"/>
    </location>
</feature>
<feature type="active site" description="Proton donor" evidence="4">
    <location>
        <position position="118"/>
    </location>
</feature>
<proteinExistence type="inferred from homology"/>
<sequence length="202" mass="22047">MSVRRIVPGKKRVAILISGRGSNMQALIQAAKHADYPAEIVGVFSNKSDAPGLEYARANGVPTATRSHKDFASREAFDAVIDATLEDWEVDYVCLAGFMRIFSNGFARKWTGRMLNIHPSLLPKYKGLHPHQQALDDGATVHGCTVHWVIPELDDGPAILQAEVPILPGDTAETLAERTLAAEHRIYPEALRMLASGEIAPL</sequence>
<reference evidence="6" key="1">
    <citation type="journal article" date="2014" name="Int. J. Syst. Evol. Microbiol.">
        <title>Complete genome of a new Firmicutes species belonging to the dominant human colonic microbiota ('Ruminococcus bicirculans') reveals two chromosomes and a selective capacity to utilize plant glucans.</title>
        <authorList>
            <consortium name="NISC Comparative Sequencing Program"/>
            <person name="Wegmann U."/>
            <person name="Louis P."/>
            <person name="Goesmann A."/>
            <person name="Henrissat B."/>
            <person name="Duncan S.H."/>
            <person name="Flint H.J."/>
        </authorList>
    </citation>
    <scope>NUCLEOTIDE SEQUENCE</scope>
    <source>
        <strain evidence="6">NBRC 103855</strain>
    </source>
</reference>
<accession>A0ABQ5UDW9</accession>
<feature type="binding site" evidence="4">
    <location>
        <position position="116"/>
    </location>
    <ligand>
        <name>(6R)-10-formyltetrahydrofolate</name>
        <dbReference type="ChEBI" id="CHEBI:195366"/>
    </ligand>
</feature>
<comment type="similarity">
    <text evidence="4">Belongs to the GART family.</text>
</comment>
<organism evidence="6 7">
    <name type="scientific">Devosia yakushimensis</name>
    <dbReference type="NCBI Taxonomy" id="470028"/>
    <lineage>
        <taxon>Bacteria</taxon>
        <taxon>Pseudomonadati</taxon>
        <taxon>Pseudomonadota</taxon>
        <taxon>Alphaproteobacteria</taxon>
        <taxon>Hyphomicrobiales</taxon>
        <taxon>Devosiaceae</taxon>
        <taxon>Devosia</taxon>
    </lineage>
</organism>
<dbReference type="CDD" id="cd08645">
    <property type="entry name" value="FMT_core_GART"/>
    <property type="match status" value="1"/>
</dbReference>
<comment type="pathway">
    <text evidence="1 4">Purine metabolism; IMP biosynthesis via de novo pathway; N(2)-formyl-N(1)-(5-phospho-D-ribosyl)glycinamide from N(1)-(5-phospho-D-ribosyl)glycinamide (10-formyl THF route): step 1/1.</text>
</comment>
<dbReference type="Gene3D" id="3.40.50.170">
    <property type="entry name" value="Formyl transferase, N-terminal domain"/>
    <property type="match status" value="1"/>
</dbReference>
<feature type="binding site" evidence="4">
    <location>
        <begin position="21"/>
        <end position="23"/>
    </location>
    <ligand>
        <name>N(1)-(5-phospho-beta-D-ribosyl)glycinamide</name>
        <dbReference type="ChEBI" id="CHEBI:143788"/>
    </ligand>
</feature>
<dbReference type="HAMAP" id="MF_01930">
    <property type="entry name" value="PurN"/>
    <property type="match status" value="1"/>
</dbReference>
<feature type="binding site" evidence="4">
    <location>
        <position position="74"/>
    </location>
    <ligand>
        <name>(6R)-10-formyltetrahydrofolate</name>
        <dbReference type="ChEBI" id="CHEBI:195366"/>
    </ligand>
</feature>
<comment type="catalytic activity">
    <reaction evidence="4">
        <text>N(1)-(5-phospho-beta-D-ribosyl)glycinamide + (6R)-10-formyltetrahydrofolate = N(2)-formyl-N(1)-(5-phospho-beta-D-ribosyl)glycinamide + (6S)-5,6,7,8-tetrahydrofolate + H(+)</text>
        <dbReference type="Rhea" id="RHEA:15053"/>
        <dbReference type="ChEBI" id="CHEBI:15378"/>
        <dbReference type="ChEBI" id="CHEBI:57453"/>
        <dbReference type="ChEBI" id="CHEBI:143788"/>
        <dbReference type="ChEBI" id="CHEBI:147286"/>
        <dbReference type="ChEBI" id="CHEBI:195366"/>
        <dbReference type="EC" id="2.1.2.2"/>
    </reaction>
</comment>
<dbReference type="RefSeq" id="WP_284389466.1">
    <property type="nucleotide sequence ID" value="NZ_BSNG01000001.1"/>
</dbReference>
<gene>
    <name evidence="4 6" type="primary">purN</name>
    <name evidence="6" type="ORF">GCM10007913_14990</name>
</gene>
<protein>
    <recommendedName>
        <fullName evidence="4">Phosphoribosylglycinamide formyltransferase</fullName>
        <ecNumber evidence="4">2.1.2.2</ecNumber>
    </recommendedName>
    <alternativeName>
        <fullName evidence="4">5'-phosphoribosylglycinamide transformylase</fullName>
    </alternativeName>
    <alternativeName>
        <fullName evidence="4">GAR transformylase</fullName>
        <shortName evidence="4">GART</shortName>
    </alternativeName>
</protein>
<keyword evidence="7" id="KW-1185">Reference proteome</keyword>
<keyword evidence="2 4" id="KW-0808">Transferase</keyword>
<dbReference type="PANTHER" id="PTHR43369:SF2">
    <property type="entry name" value="PHOSPHORIBOSYLGLYCINAMIDE FORMYLTRANSFERASE"/>
    <property type="match status" value="1"/>
</dbReference>
<dbReference type="EC" id="2.1.2.2" evidence="4"/>
<dbReference type="Pfam" id="PF00551">
    <property type="entry name" value="Formyl_trans_N"/>
    <property type="match status" value="1"/>
</dbReference>
<dbReference type="InterPro" id="IPR004607">
    <property type="entry name" value="GART"/>
</dbReference>
<keyword evidence="3 4" id="KW-0658">Purine biosynthesis</keyword>
<dbReference type="InterPro" id="IPR002376">
    <property type="entry name" value="Formyl_transf_N"/>
</dbReference>
<name>A0ABQ5UDW9_9HYPH</name>
<feature type="domain" description="Formyl transferase N-terminal" evidence="5">
    <location>
        <begin position="11"/>
        <end position="191"/>
    </location>
</feature>
<comment type="function">
    <text evidence="4">Catalyzes the transfer of a formyl group from 10-formyltetrahydrofolate to 5-phospho-ribosyl-glycinamide (GAR), producing 5-phospho-ribosyl-N-formylglycinamide (FGAR) and tetrahydrofolate.</text>
</comment>
<evidence type="ECO:0000256" key="1">
    <source>
        <dbReference type="ARBA" id="ARBA00005054"/>
    </source>
</evidence>
<evidence type="ECO:0000313" key="6">
    <source>
        <dbReference type="EMBL" id="GLQ09567.1"/>
    </source>
</evidence>
<evidence type="ECO:0000313" key="7">
    <source>
        <dbReference type="Proteomes" id="UP001161406"/>
    </source>
</evidence>